<name>A0A2M9BW51_9MICO</name>
<dbReference type="InterPro" id="IPR032710">
    <property type="entry name" value="NTF2-like_dom_sf"/>
</dbReference>
<dbReference type="AlphaFoldDB" id="A0A2M9BW51"/>
<gene>
    <name evidence="1" type="ORF">CLV54_1984</name>
</gene>
<dbReference type="SUPFAM" id="SSF54427">
    <property type="entry name" value="NTF2-like"/>
    <property type="match status" value="1"/>
</dbReference>
<dbReference type="Proteomes" id="UP000230161">
    <property type="component" value="Unassembled WGS sequence"/>
</dbReference>
<dbReference type="Gene3D" id="3.10.450.50">
    <property type="match status" value="1"/>
</dbReference>
<dbReference type="RefSeq" id="WP_100344776.1">
    <property type="nucleotide sequence ID" value="NZ_PGFB01000003.1"/>
</dbReference>
<keyword evidence="2" id="KW-1185">Reference proteome</keyword>
<proteinExistence type="predicted"/>
<accession>A0A2M9BW51</accession>
<evidence type="ECO:0000313" key="2">
    <source>
        <dbReference type="Proteomes" id="UP000230161"/>
    </source>
</evidence>
<reference evidence="1 2" key="1">
    <citation type="submission" date="2017-11" db="EMBL/GenBank/DDBJ databases">
        <title>Genomic Encyclopedia of Archaeal and Bacterial Type Strains, Phase II (KMG-II): From Individual Species to Whole Genera.</title>
        <authorList>
            <person name="Goeker M."/>
        </authorList>
    </citation>
    <scope>NUCLEOTIDE SEQUENCE [LARGE SCALE GENOMIC DNA]</scope>
    <source>
        <strain evidence="1 2">DSM 25625</strain>
    </source>
</reference>
<protein>
    <recommendedName>
        <fullName evidence="3">DUF4440 domain-containing protein</fullName>
    </recommendedName>
</protein>
<organism evidence="1 2">
    <name type="scientific">Compostimonas suwonensis</name>
    <dbReference type="NCBI Taxonomy" id="1048394"/>
    <lineage>
        <taxon>Bacteria</taxon>
        <taxon>Bacillati</taxon>
        <taxon>Actinomycetota</taxon>
        <taxon>Actinomycetes</taxon>
        <taxon>Micrococcales</taxon>
        <taxon>Microbacteriaceae</taxon>
        <taxon>Compostimonas</taxon>
    </lineage>
</organism>
<comment type="caution">
    <text evidence="1">The sequence shown here is derived from an EMBL/GenBank/DDBJ whole genome shotgun (WGS) entry which is preliminary data.</text>
</comment>
<dbReference type="OrthoDB" id="8957634at2"/>
<evidence type="ECO:0000313" key="1">
    <source>
        <dbReference type="EMBL" id="PJJ62187.1"/>
    </source>
</evidence>
<sequence>MSDEHDRAAIDDITREFFAAFRSADVRVDRAADHAEAVEPGADRFERLARLFTPEARIVKMDAGTPLVYTVDEFIAPRRELLTNGRLRGFSEWETSATTTIAGTIAQRWSSYSKEGLLDGEPNSGSGVKASSFIKHAGVWKILSVAWTDEP</sequence>
<evidence type="ECO:0008006" key="3">
    <source>
        <dbReference type="Google" id="ProtNLM"/>
    </source>
</evidence>
<dbReference type="EMBL" id="PGFB01000003">
    <property type="protein sequence ID" value="PJJ62187.1"/>
    <property type="molecule type" value="Genomic_DNA"/>
</dbReference>